<dbReference type="VEuPathDB" id="FungiDB:PEXP_039080"/>
<reference evidence="1 2" key="1">
    <citation type="journal article" date="2015" name="Mol. Plant Microbe Interact.">
        <title>Genome, transcriptome, and functional analyses of Penicillium expansum provide new insights into secondary metabolism and pathogenicity.</title>
        <authorList>
            <person name="Ballester A.R."/>
            <person name="Marcet-Houben M."/>
            <person name="Levin E."/>
            <person name="Sela N."/>
            <person name="Selma-Lazaro C."/>
            <person name="Carmona L."/>
            <person name="Wisniewski M."/>
            <person name="Droby S."/>
            <person name="Gonzalez-Candelas L."/>
            <person name="Gabaldon T."/>
        </authorList>
    </citation>
    <scope>NUCLEOTIDE SEQUENCE [LARGE SCALE GENOMIC DNA]</scope>
    <source>
        <strain evidence="1 2">MD-8</strain>
    </source>
</reference>
<accession>A0A0A2KW40</accession>
<dbReference type="HOGENOM" id="CLU_192407_0_0_1"/>
<comment type="caution">
    <text evidence="1">The sequence shown here is derived from an EMBL/GenBank/DDBJ whole genome shotgun (WGS) entry which is preliminary data.</text>
</comment>
<sequence>MQLLSEAVGSPYPMTEVPHADGQAENAAAMARYRPAASVRIRVLIVFIMKLNLRGERPA</sequence>
<dbReference type="RefSeq" id="XP_016600899.1">
    <property type="nucleotide sequence ID" value="XM_016742648.1"/>
</dbReference>
<proteinExistence type="predicted"/>
<dbReference type="AlphaFoldDB" id="A0A0A2KW40"/>
<dbReference type="Proteomes" id="UP000030143">
    <property type="component" value="Unassembled WGS sequence"/>
</dbReference>
<dbReference type="GeneID" id="27678067"/>
<organism evidence="1 2">
    <name type="scientific">Penicillium expansum</name>
    <name type="common">Blue mold rot fungus</name>
    <dbReference type="NCBI Taxonomy" id="27334"/>
    <lineage>
        <taxon>Eukaryota</taxon>
        <taxon>Fungi</taxon>
        <taxon>Dikarya</taxon>
        <taxon>Ascomycota</taxon>
        <taxon>Pezizomycotina</taxon>
        <taxon>Eurotiomycetes</taxon>
        <taxon>Eurotiomycetidae</taxon>
        <taxon>Eurotiales</taxon>
        <taxon>Aspergillaceae</taxon>
        <taxon>Penicillium</taxon>
    </lineage>
</organism>
<evidence type="ECO:0000313" key="1">
    <source>
        <dbReference type="EMBL" id="KGO59796.1"/>
    </source>
</evidence>
<name>A0A0A2KW40_PENEN</name>
<gene>
    <name evidence="1" type="ORF">PEX2_053740</name>
</gene>
<dbReference type="EMBL" id="JQFZ01000089">
    <property type="protein sequence ID" value="KGO59796.1"/>
    <property type="molecule type" value="Genomic_DNA"/>
</dbReference>
<evidence type="ECO:0000313" key="2">
    <source>
        <dbReference type="Proteomes" id="UP000030143"/>
    </source>
</evidence>
<keyword evidence="2" id="KW-1185">Reference proteome</keyword>
<protein>
    <submittedName>
        <fullName evidence="1">Uncharacterized protein</fullName>
    </submittedName>
</protein>